<keyword evidence="1" id="KW-1133">Transmembrane helix</keyword>
<keyword evidence="1" id="KW-0812">Transmembrane</keyword>
<gene>
    <name evidence="2" type="ORF">DFR37_12615</name>
</gene>
<dbReference type="AlphaFoldDB" id="A0A366GYW8"/>
<keyword evidence="3" id="KW-1185">Reference proteome</keyword>
<dbReference type="RefSeq" id="WP_113935341.1">
    <property type="nucleotide sequence ID" value="NZ_JACCEU010000023.1"/>
</dbReference>
<keyword evidence="1" id="KW-0472">Membrane</keyword>
<evidence type="ECO:0000313" key="3">
    <source>
        <dbReference type="Proteomes" id="UP000253628"/>
    </source>
</evidence>
<accession>A0A366GYW8</accession>
<comment type="caution">
    <text evidence="2">The sequence shown here is derived from an EMBL/GenBank/DDBJ whole genome shotgun (WGS) entry which is preliminary data.</text>
</comment>
<evidence type="ECO:0000256" key="1">
    <source>
        <dbReference type="SAM" id="Phobius"/>
    </source>
</evidence>
<dbReference type="EMBL" id="QNRQ01000026">
    <property type="protein sequence ID" value="RBP33624.1"/>
    <property type="molecule type" value="Genomic_DNA"/>
</dbReference>
<sequence>MKKNFQLMMIFSFALGGNFVVATFIIFQIANGRYSLADFSSFSSSILISFVACLIGFLMCYMGIRKLFKDISLFESKTGSSALAAEA</sequence>
<proteinExistence type="predicted"/>
<feature type="transmembrane region" description="Helical" evidence="1">
    <location>
        <begin position="42"/>
        <end position="64"/>
    </location>
</feature>
<name>A0A366GYW8_9BURK</name>
<feature type="transmembrane region" description="Helical" evidence="1">
    <location>
        <begin position="7"/>
        <end position="30"/>
    </location>
</feature>
<organism evidence="2 3">
    <name type="scientific">Eoetvoesiella caeni</name>
    <dbReference type="NCBI Taxonomy" id="645616"/>
    <lineage>
        <taxon>Bacteria</taxon>
        <taxon>Pseudomonadati</taxon>
        <taxon>Pseudomonadota</taxon>
        <taxon>Betaproteobacteria</taxon>
        <taxon>Burkholderiales</taxon>
        <taxon>Alcaligenaceae</taxon>
        <taxon>Eoetvoesiella</taxon>
    </lineage>
</organism>
<reference evidence="2 3" key="1">
    <citation type="submission" date="2018-06" db="EMBL/GenBank/DDBJ databases">
        <title>Genomic Encyclopedia of Type Strains, Phase IV (KMG-IV): sequencing the most valuable type-strain genomes for metagenomic binning, comparative biology and taxonomic classification.</title>
        <authorList>
            <person name="Goeker M."/>
        </authorList>
    </citation>
    <scope>NUCLEOTIDE SEQUENCE [LARGE SCALE GENOMIC DNA]</scope>
    <source>
        <strain evidence="2 3">DSM 25520</strain>
    </source>
</reference>
<protein>
    <submittedName>
        <fullName evidence="2">Uncharacterized protein</fullName>
    </submittedName>
</protein>
<evidence type="ECO:0000313" key="2">
    <source>
        <dbReference type="EMBL" id="RBP33624.1"/>
    </source>
</evidence>
<dbReference type="Proteomes" id="UP000253628">
    <property type="component" value="Unassembled WGS sequence"/>
</dbReference>